<dbReference type="WBParaSite" id="HNAJ_0001205901-mRNA-1">
    <property type="protein sequence ID" value="HNAJ_0001205901-mRNA-1"/>
    <property type="gene ID" value="HNAJ_0001205901"/>
</dbReference>
<dbReference type="Pfam" id="PF00067">
    <property type="entry name" value="p450"/>
    <property type="match status" value="2"/>
</dbReference>
<dbReference type="InterPro" id="IPR001128">
    <property type="entry name" value="Cyt_P450"/>
</dbReference>
<evidence type="ECO:0000256" key="3">
    <source>
        <dbReference type="ARBA" id="ARBA00022723"/>
    </source>
</evidence>
<dbReference type="GO" id="GO:0016705">
    <property type="term" value="F:oxidoreductase activity, acting on paired donors, with incorporation or reduction of molecular oxygen"/>
    <property type="evidence" value="ECO:0007669"/>
    <property type="project" value="InterPro"/>
</dbReference>
<dbReference type="InterPro" id="IPR002401">
    <property type="entry name" value="Cyt_P450_E_grp-I"/>
</dbReference>
<dbReference type="Gene3D" id="1.10.630.10">
    <property type="entry name" value="Cytochrome P450"/>
    <property type="match status" value="1"/>
</dbReference>
<dbReference type="GO" id="GO:0020037">
    <property type="term" value="F:heme binding"/>
    <property type="evidence" value="ECO:0007669"/>
    <property type="project" value="InterPro"/>
</dbReference>
<evidence type="ECO:0000256" key="2">
    <source>
        <dbReference type="ARBA" id="ARBA00010617"/>
    </source>
</evidence>
<keyword evidence="3 7" id="KW-0479">Metal-binding</keyword>
<accession>A0A0R3TW35</accession>
<dbReference type="InterPro" id="IPR017972">
    <property type="entry name" value="Cyt_P450_CS"/>
</dbReference>
<dbReference type="PANTHER" id="PTHR24303">
    <property type="entry name" value="HEME-BINDING MONOOXYGENASE FAMILY"/>
    <property type="match status" value="1"/>
</dbReference>
<sequence length="268" mass="30448">LVHSQLARKILGVHEIWDRYEKFTLILKQAVTELRSSPNRNKECLLSVFLDNRDYPVSENDINRIAFEIMAAGVDTTTLTLVWCCYTLATGKLKLKPGESFTENDLEVVHRLASVVPMALPHYARFDSYLGGYLVPEGSLVFYNIYSVHQTQLRSLAEKNPNAVCPFAKQDNQIPKVYCSGSSMPFSVVCILRYMFFSIGSRACPGFMLATRVILRIITRITEEFEIFEGENQVDLTNLNGLTRPPVTESYQFVTKNKITIKRCNVSN</sequence>
<dbReference type="PRINTS" id="PR00463">
    <property type="entry name" value="EP450I"/>
</dbReference>
<dbReference type="STRING" id="102285.A0A0R3TW35"/>
<protein>
    <submittedName>
        <fullName evidence="9">Cytochrome P450</fullName>
    </submittedName>
</protein>
<evidence type="ECO:0000256" key="1">
    <source>
        <dbReference type="ARBA" id="ARBA00001971"/>
    </source>
</evidence>
<proteinExistence type="inferred from homology"/>
<organism evidence="9">
    <name type="scientific">Rodentolepis nana</name>
    <name type="common">Dwarf tapeworm</name>
    <name type="synonym">Hymenolepis nana</name>
    <dbReference type="NCBI Taxonomy" id="102285"/>
    <lineage>
        <taxon>Eukaryota</taxon>
        <taxon>Metazoa</taxon>
        <taxon>Spiralia</taxon>
        <taxon>Lophotrochozoa</taxon>
        <taxon>Platyhelminthes</taxon>
        <taxon>Cestoda</taxon>
        <taxon>Eucestoda</taxon>
        <taxon>Cyclophyllidea</taxon>
        <taxon>Hymenolepididae</taxon>
        <taxon>Rodentolepis</taxon>
    </lineage>
</organism>
<dbReference type="PRINTS" id="PR00385">
    <property type="entry name" value="P450"/>
</dbReference>
<keyword evidence="6 8" id="KW-0503">Monooxygenase</keyword>
<dbReference type="GO" id="GO:0004497">
    <property type="term" value="F:monooxygenase activity"/>
    <property type="evidence" value="ECO:0007669"/>
    <property type="project" value="UniProtKB-KW"/>
</dbReference>
<reference evidence="9" key="1">
    <citation type="submission" date="2017-02" db="UniProtKB">
        <authorList>
            <consortium name="WormBaseParasite"/>
        </authorList>
    </citation>
    <scope>IDENTIFICATION</scope>
</reference>
<evidence type="ECO:0000256" key="6">
    <source>
        <dbReference type="ARBA" id="ARBA00023033"/>
    </source>
</evidence>
<comment type="cofactor">
    <cofactor evidence="1 7">
        <name>heme</name>
        <dbReference type="ChEBI" id="CHEBI:30413"/>
    </cofactor>
</comment>
<keyword evidence="4 8" id="KW-0560">Oxidoreductase</keyword>
<dbReference type="AlphaFoldDB" id="A0A0R3TW35"/>
<name>A0A0R3TW35_RODNA</name>
<evidence type="ECO:0000256" key="8">
    <source>
        <dbReference type="RuleBase" id="RU000461"/>
    </source>
</evidence>
<evidence type="ECO:0000313" key="9">
    <source>
        <dbReference type="WBParaSite" id="HNAJ_0001205901-mRNA-1"/>
    </source>
</evidence>
<keyword evidence="7 8" id="KW-0349">Heme</keyword>
<evidence type="ECO:0000256" key="5">
    <source>
        <dbReference type="ARBA" id="ARBA00023004"/>
    </source>
</evidence>
<evidence type="ECO:0000256" key="7">
    <source>
        <dbReference type="PIRSR" id="PIRSR602401-1"/>
    </source>
</evidence>
<dbReference type="GO" id="GO:0005506">
    <property type="term" value="F:iron ion binding"/>
    <property type="evidence" value="ECO:0007669"/>
    <property type="project" value="InterPro"/>
</dbReference>
<keyword evidence="5 7" id="KW-0408">Iron</keyword>
<dbReference type="InterPro" id="IPR036396">
    <property type="entry name" value="Cyt_P450_sf"/>
</dbReference>
<dbReference type="PROSITE" id="PS00086">
    <property type="entry name" value="CYTOCHROME_P450"/>
    <property type="match status" value="1"/>
</dbReference>
<dbReference type="PANTHER" id="PTHR24303:SF31">
    <property type="entry name" value="CYTOCHROME P450 307A1-RELATED"/>
    <property type="match status" value="1"/>
</dbReference>
<comment type="similarity">
    <text evidence="2 8">Belongs to the cytochrome P450 family.</text>
</comment>
<evidence type="ECO:0000256" key="4">
    <source>
        <dbReference type="ARBA" id="ARBA00023002"/>
    </source>
</evidence>
<feature type="binding site" description="axial binding residue" evidence="7">
    <location>
        <position position="204"/>
    </location>
    <ligand>
        <name>heme</name>
        <dbReference type="ChEBI" id="CHEBI:30413"/>
    </ligand>
    <ligandPart>
        <name>Fe</name>
        <dbReference type="ChEBI" id="CHEBI:18248"/>
    </ligandPart>
</feature>
<dbReference type="SUPFAM" id="SSF48264">
    <property type="entry name" value="Cytochrome P450"/>
    <property type="match status" value="1"/>
</dbReference>